<dbReference type="GO" id="GO:0015288">
    <property type="term" value="F:porin activity"/>
    <property type="evidence" value="ECO:0007669"/>
    <property type="project" value="UniProtKB-KW"/>
</dbReference>
<dbReference type="Pfam" id="PF13609">
    <property type="entry name" value="Porin_4"/>
    <property type="match status" value="1"/>
</dbReference>
<gene>
    <name evidence="13" type="ordered locus">Thicy_0425</name>
</gene>
<dbReference type="InterPro" id="IPR050298">
    <property type="entry name" value="Gram-neg_bact_OMP"/>
</dbReference>
<keyword evidence="3" id="KW-0813">Transport</keyword>
<reference evidence="13 14" key="1">
    <citation type="submission" date="2011-05" db="EMBL/GenBank/DDBJ databases">
        <title>Complete sequence of Thioalkalimicrobium cyclicum ALM1.</title>
        <authorList>
            <consortium name="US DOE Joint Genome Institute"/>
            <person name="Lucas S."/>
            <person name="Han J."/>
            <person name="Lapidus A."/>
            <person name="Cheng J.-F."/>
            <person name="Goodwin L."/>
            <person name="Pitluck S."/>
            <person name="Peters L."/>
            <person name="Mikhailova N."/>
            <person name="Davenport K."/>
            <person name="Han C."/>
            <person name="Tapia R."/>
            <person name="Land M."/>
            <person name="Hauser L."/>
            <person name="Kyrpides N."/>
            <person name="Ivanova N."/>
            <person name="Pagani I."/>
            <person name="Kappler U."/>
            <person name="Woyke T."/>
        </authorList>
    </citation>
    <scope>NUCLEOTIDE SEQUENCE [LARGE SCALE GENOMIC DNA]</scope>
    <source>
        <strain evidence="14">DSM 14477 / JCM 11371 / ALM1</strain>
    </source>
</reference>
<dbReference type="InterPro" id="IPR033900">
    <property type="entry name" value="Gram_neg_porin_domain"/>
</dbReference>
<dbReference type="Proteomes" id="UP000009232">
    <property type="component" value="Chromosome"/>
</dbReference>
<keyword evidence="4" id="KW-1134">Transmembrane beta strand</keyword>
<accession>F6DAV6</accession>
<evidence type="ECO:0000256" key="9">
    <source>
        <dbReference type="ARBA" id="ARBA00023136"/>
    </source>
</evidence>
<dbReference type="PANTHER" id="PTHR34501:SF9">
    <property type="entry name" value="MAJOR OUTER MEMBRANE PROTEIN P.IA"/>
    <property type="match status" value="1"/>
</dbReference>
<dbReference type="GO" id="GO:0006811">
    <property type="term" value="P:monoatomic ion transport"/>
    <property type="evidence" value="ECO:0007669"/>
    <property type="project" value="UniProtKB-KW"/>
</dbReference>
<evidence type="ECO:0000313" key="13">
    <source>
        <dbReference type="EMBL" id="AEG31199.1"/>
    </source>
</evidence>
<keyword evidence="6 11" id="KW-0732">Signal</keyword>
<keyword evidence="10" id="KW-0998">Cell outer membrane</keyword>
<comment type="subcellular location">
    <subcellularLocation>
        <location evidence="1">Cell outer membrane</location>
        <topology evidence="1">Multi-pass membrane protein</topology>
    </subcellularLocation>
</comment>
<evidence type="ECO:0000259" key="12">
    <source>
        <dbReference type="Pfam" id="PF13609"/>
    </source>
</evidence>
<keyword evidence="5" id="KW-0812">Transmembrane</keyword>
<keyword evidence="7" id="KW-0406">Ion transport</keyword>
<evidence type="ECO:0000256" key="5">
    <source>
        <dbReference type="ARBA" id="ARBA00022692"/>
    </source>
</evidence>
<evidence type="ECO:0000256" key="1">
    <source>
        <dbReference type="ARBA" id="ARBA00004571"/>
    </source>
</evidence>
<dbReference type="OrthoDB" id="8173690at2"/>
<evidence type="ECO:0000256" key="11">
    <source>
        <dbReference type="SAM" id="SignalP"/>
    </source>
</evidence>
<dbReference type="PANTHER" id="PTHR34501">
    <property type="entry name" value="PROTEIN YDDL-RELATED"/>
    <property type="match status" value="1"/>
</dbReference>
<dbReference type="KEGG" id="tcy:Thicy_0425"/>
<dbReference type="eggNOG" id="COG3203">
    <property type="taxonomic scope" value="Bacteria"/>
</dbReference>
<protein>
    <submittedName>
        <fullName evidence="13">Porin Gram-negative type</fullName>
    </submittedName>
</protein>
<evidence type="ECO:0000313" key="14">
    <source>
        <dbReference type="Proteomes" id="UP000009232"/>
    </source>
</evidence>
<dbReference type="STRING" id="717773.Thicy_0425"/>
<sequence>MKKTLLAMAVATLAASPAMASEHNFFGQAKFEIGVQENSAGKNELVNSFYGTRFGVHGSEDLGNGMKGIYRVMGNVTSGEKGPTEANNFAFNEELWAGVAGDFGTVRFGRSDHAHKLAVLPFRAFTDTLADNQRFNAARWGREIGIHYRTKNMNGLTINANVASANNETDVNAGISAVYSTGDLRFNVSYDARGSDTQDDNYSAGIYYKAGALGTGLLYESIDGGDQVQITLPVTYRINNTTLRAAIVREDLDSADATNDFAVGGIYHFSRKTNVFATVWTVDDNDDTRFGIGMQRSF</sequence>
<evidence type="ECO:0000256" key="6">
    <source>
        <dbReference type="ARBA" id="ARBA00022729"/>
    </source>
</evidence>
<feature type="chain" id="PRO_5003333049" evidence="11">
    <location>
        <begin position="21"/>
        <end position="298"/>
    </location>
</feature>
<dbReference type="RefSeq" id="WP_013834980.1">
    <property type="nucleotide sequence ID" value="NC_015581.1"/>
</dbReference>
<keyword evidence="8" id="KW-0626">Porin</keyword>
<dbReference type="SUPFAM" id="SSF56935">
    <property type="entry name" value="Porins"/>
    <property type="match status" value="1"/>
</dbReference>
<evidence type="ECO:0000256" key="10">
    <source>
        <dbReference type="ARBA" id="ARBA00023237"/>
    </source>
</evidence>
<comment type="subunit">
    <text evidence="2">Homotrimer.</text>
</comment>
<proteinExistence type="predicted"/>
<dbReference type="Gene3D" id="2.40.160.10">
    <property type="entry name" value="Porin"/>
    <property type="match status" value="1"/>
</dbReference>
<dbReference type="GO" id="GO:0009279">
    <property type="term" value="C:cell outer membrane"/>
    <property type="evidence" value="ECO:0007669"/>
    <property type="project" value="UniProtKB-SubCell"/>
</dbReference>
<dbReference type="AlphaFoldDB" id="F6DAV6"/>
<evidence type="ECO:0000256" key="4">
    <source>
        <dbReference type="ARBA" id="ARBA00022452"/>
    </source>
</evidence>
<feature type="domain" description="Porin" evidence="12">
    <location>
        <begin position="7"/>
        <end position="286"/>
    </location>
</feature>
<keyword evidence="9" id="KW-0472">Membrane</keyword>
<evidence type="ECO:0000256" key="7">
    <source>
        <dbReference type="ARBA" id="ARBA00023065"/>
    </source>
</evidence>
<evidence type="ECO:0000256" key="2">
    <source>
        <dbReference type="ARBA" id="ARBA00011233"/>
    </source>
</evidence>
<name>F6DAV6_THICA</name>
<dbReference type="InterPro" id="IPR023614">
    <property type="entry name" value="Porin_dom_sf"/>
</dbReference>
<organism evidence="13 14">
    <name type="scientific">Thiomicrospira cyclica (strain DSM 14477 / JCM 11371 / ALM1)</name>
    <name type="common">Thioalkalimicrobium cyclicum</name>
    <dbReference type="NCBI Taxonomy" id="717773"/>
    <lineage>
        <taxon>Bacteria</taxon>
        <taxon>Pseudomonadati</taxon>
        <taxon>Pseudomonadota</taxon>
        <taxon>Gammaproteobacteria</taxon>
        <taxon>Thiotrichales</taxon>
        <taxon>Piscirickettsiaceae</taxon>
        <taxon>Thiomicrospira</taxon>
    </lineage>
</organism>
<evidence type="ECO:0000256" key="3">
    <source>
        <dbReference type="ARBA" id="ARBA00022448"/>
    </source>
</evidence>
<dbReference type="EMBL" id="CP002776">
    <property type="protein sequence ID" value="AEG31199.1"/>
    <property type="molecule type" value="Genomic_DNA"/>
</dbReference>
<evidence type="ECO:0000256" key="8">
    <source>
        <dbReference type="ARBA" id="ARBA00023114"/>
    </source>
</evidence>
<dbReference type="CDD" id="cd00342">
    <property type="entry name" value="gram_neg_porins"/>
    <property type="match status" value="1"/>
</dbReference>
<dbReference type="HOGENOM" id="CLU_038238_1_2_6"/>
<feature type="signal peptide" evidence="11">
    <location>
        <begin position="1"/>
        <end position="20"/>
    </location>
</feature>
<keyword evidence="14" id="KW-1185">Reference proteome</keyword>
<dbReference type="GO" id="GO:0046930">
    <property type="term" value="C:pore complex"/>
    <property type="evidence" value="ECO:0007669"/>
    <property type="project" value="UniProtKB-KW"/>
</dbReference>